<sequence length="908" mass="101715">MVNYMAITYNQVVGLDMVKGMLRHLLLAVLNSFVLIILIHAQDQPGFINIDCGLPENSSYPENETTLTYMSDAAFIDTGISMKISSEFVTDSLRQPFKHVRSFPQGIRSCYSIEVSRGNKYLIRAFFMYGNYDSQRKVPEFELHLGANLWETIKLSDASTWRMAEIIHVPLSNFISVCLVNTGFGTPFISAIELRPLRNTIYEIQSGSLELQWRFDFASLTDQILRYKIDEYDRLWWPYNLENWALLNSSFSIDSKNNDFKPPSIVMETAAQMKNNSKPLSLTFLTIKQTDKFYVYMYFAEVEKLQANQFRQFNISLNGRHWSGPHSPAYLEATTVYKTTPLTGDSEYQFLIYKAQNSSLPPIINAIEVYKLNELPQLETNQDDVDAVKNIKSTNQIKRNWQGDPCSPEAYLWDGLNCSYNGSPRIISLNLSSSGLTGNITLYISNLSMLQILDLSNNNLVGEVPSFLSKLPLLRVLNLKKNKLIGSVPVELIQRSKNGSLILSVGGNPDLCSSISCDNKNTKLVASVVASVVTSFVLVTALAVFWFLKRRKQQVALAGKMDGEFNRTNPALESKNRLFTYAEVRRITGNFERILGRGKHGTVYRGYLDDTPVAVKMLSLLSVQSYKHFQEEVNLLLGLHHRNLINLVGYCNEGGLIYEYMANGSLEELLSDSSTNFLNWEGRLRVALDAAQGLAYLHNYCKPAIVHGNVKSSNILINDEFQVKLADFGLSRTFLNDEDANVLTSAAGTPGDLDHEYSESKRLSEKTDVYSFGIVLLEMFTGQPAISRTPKKAHNHKDLVELVGSMVAKGDIANIVDPRLKGDSGIQSVRKAIKIAMACISAAGTGRLTVDEVVMELNQCLAVEIAENNKGQESEAKGSIEMITVNLETDESILLESYQFHSRKSTGS</sequence>
<dbReference type="SUPFAM" id="SSF56112">
    <property type="entry name" value="Protein kinase-like (PK-like)"/>
    <property type="match status" value="1"/>
</dbReference>
<name>A0A6P6BJA7_DURZI</name>
<dbReference type="PANTHER" id="PTHR45631">
    <property type="entry name" value="OS07G0107800 PROTEIN-RELATED"/>
    <property type="match status" value="1"/>
</dbReference>
<proteinExistence type="predicted"/>
<reference evidence="16" key="1">
    <citation type="submission" date="2025-08" db="UniProtKB">
        <authorList>
            <consortium name="RefSeq"/>
        </authorList>
    </citation>
    <scope>IDENTIFICATION</scope>
    <source>
        <tissue evidence="16">Fruit stalk</tissue>
    </source>
</reference>
<evidence type="ECO:0000256" key="10">
    <source>
        <dbReference type="ARBA" id="ARBA00047899"/>
    </source>
</evidence>
<organism evidence="15 16">
    <name type="scientific">Durio zibethinus</name>
    <name type="common">Durian</name>
    <dbReference type="NCBI Taxonomy" id="66656"/>
    <lineage>
        <taxon>Eukaryota</taxon>
        <taxon>Viridiplantae</taxon>
        <taxon>Streptophyta</taxon>
        <taxon>Embryophyta</taxon>
        <taxon>Tracheophyta</taxon>
        <taxon>Spermatophyta</taxon>
        <taxon>Magnoliopsida</taxon>
        <taxon>eudicotyledons</taxon>
        <taxon>Gunneridae</taxon>
        <taxon>Pentapetalae</taxon>
        <taxon>rosids</taxon>
        <taxon>malvids</taxon>
        <taxon>Malvales</taxon>
        <taxon>Malvaceae</taxon>
        <taxon>Helicteroideae</taxon>
        <taxon>Durio</taxon>
    </lineage>
</organism>
<comment type="catalytic activity">
    <reaction evidence="10">
        <text>L-threonyl-[protein] + ATP = O-phospho-L-threonyl-[protein] + ADP + H(+)</text>
        <dbReference type="Rhea" id="RHEA:46608"/>
        <dbReference type="Rhea" id="RHEA-COMP:11060"/>
        <dbReference type="Rhea" id="RHEA-COMP:11605"/>
        <dbReference type="ChEBI" id="CHEBI:15378"/>
        <dbReference type="ChEBI" id="CHEBI:30013"/>
        <dbReference type="ChEBI" id="CHEBI:30616"/>
        <dbReference type="ChEBI" id="CHEBI:61977"/>
        <dbReference type="ChEBI" id="CHEBI:456216"/>
        <dbReference type="EC" id="2.7.11.1"/>
    </reaction>
</comment>
<keyword evidence="4 13" id="KW-0812">Transmembrane</keyword>
<protein>
    <recommendedName>
        <fullName evidence="2">non-specific serine/threonine protein kinase</fullName>
        <ecNumber evidence="2">2.7.11.1</ecNumber>
    </recommendedName>
</protein>
<dbReference type="PANTHER" id="PTHR45631:SF202">
    <property type="entry name" value="SENESCENCE-INDUCED RECEPTOR-LIKE SERINE_THREONINE-PROTEIN KINASE"/>
    <property type="match status" value="1"/>
</dbReference>
<evidence type="ECO:0000256" key="8">
    <source>
        <dbReference type="ARBA" id="ARBA00023136"/>
    </source>
</evidence>
<dbReference type="InterPro" id="IPR000719">
    <property type="entry name" value="Prot_kinase_dom"/>
</dbReference>
<dbReference type="InterPro" id="IPR024788">
    <property type="entry name" value="Malectin-like_Carb-bd_dom"/>
</dbReference>
<dbReference type="InterPro" id="IPR017441">
    <property type="entry name" value="Protein_kinase_ATP_BS"/>
</dbReference>
<evidence type="ECO:0000256" key="13">
    <source>
        <dbReference type="SAM" id="Phobius"/>
    </source>
</evidence>
<keyword evidence="12" id="KW-0547">Nucleotide-binding</keyword>
<comment type="subcellular location">
    <subcellularLocation>
        <location evidence="1">Membrane</location>
        <topology evidence="1">Single-pass membrane protein</topology>
    </subcellularLocation>
</comment>
<dbReference type="FunFam" id="3.80.10.10:FF:000129">
    <property type="entry name" value="Leucine-rich repeat receptor-like kinase"/>
    <property type="match status" value="1"/>
</dbReference>
<dbReference type="EC" id="2.7.11.1" evidence="2"/>
<keyword evidence="8 13" id="KW-0472">Membrane</keyword>
<evidence type="ECO:0000256" key="11">
    <source>
        <dbReference type="ARBA" id="ARBA00048679"/>
    </source>
</evidence>
<dbReference type="Gene3D" id="1.10.510.10">
    <property type="entry name" value="Transferase(Phosphotransferase) domain 1"/>
    <property type="match status" value="1"/>
</dbReference>
<evidence type="ECO:0000256" key="3">
    <source>
        <dbReference type="ARBA" id="ARBA00022614"/>
    </source>
</evidence>
<evidence type="ECO:0000256" key="7">
    <source>
        <dbReference type="ARBA" id="ARBA00022989"/>
    </source>
</evidence>
<dbReference type="GO" id="GO:0004672">
    <property type="term" value="F:protein kinase activity"/>
    <property type="evidence" value="ECO:0007669"/>
    <property type="project" value="InterPro"/>
</dbReference>
<keyword evidence="5" id="KW-0732">Signal</keyword>
<dbReference type="Pfam" id="PF07714">
    <property type="entry name" value="PK_Tyr_Ser-Thr"/>
    <property type="match status" value="1"/>
</dbReference>
<keyword evidence="12" id="KW-0067">ATP-binding</keyword>
<evidence type="ECO:0000256" key="6">
    <source>
        <dbReference type="ARBA" id="ARBA00022737"/>
    </source>
</evidence>
<feature type="binding site" evidence="12">
    <location>
        <position position="616"/>
    </location>
    <ligand>
        <name>ATP</name>
        <dbReference type="ChEBI" id="CHEBI:30616"/>
    </ligand>
</feature>
<dbReference type="RefSeq" id="XP_022777210.1">
    <property type="nucleotide sequence ID" value="XM_022921475.1"/>
</dbReference>
<evidence type="ECO:0000256" key="4">
    <source>
        <dbReference type="ARBA" id="ARBA00022692"/>
    </source>
</evidence>
<evidence type="ECO:0000256" key="2">
    <source>
        <dbReference type="ARBA" id="ARBA00012513"/>
    </source>
</evidence>
<evidence type="ECO:0000256" key="1">
    <source>
        <dbReference type="ARBA" id="ARBA00004167"/>
    </source>
</evidence>
<dbReference type="InterPro" id="IPR001611">
    <property type="entry name" value="Leu-rich_rpt"/>
</dbReference>
<dbReference type="Proteomes" id="UP000515121">
    <property type="component" value="Unplaced"/>
</dbReference>
<evidence type="ECO:0000313" key="15">
    <source>
        <dbReference type="Proteomes" id="UP000515121"/>
    </source>
</evidence>
<feature type="transmembrane region" description="Helical" evidence="13">
    <location>
        <begin position="524"/>
        <end position="548"/>
    </location>
</feature>
<dbReference type="SUPFAM" id="SSF52058">
    <property type="entry name" value="L domain-like"/>
    <property type="match status" value="1"/>
</dbReference>
<evidence type="ECO:0000259" key="14">
    <source>
        <dbReference type="PROSITE" id="PS50011"/>
    </source>
</evidence>
<dbReference type="InterPro" id="IPR011009">
    <property type="entry name" value="Kinase-like_dom_sf"/>
</dbReference>
<evidence type="ECO:0000256" key="5">
    <source>
        <dbReference type="ARBA" id="ARBA00022729"/>
    </source>
</evidence>
<evidence type="ECO:0000256" key="12">
    <source>
        <dbReference type="PROSITE-ProRule" id="PRU10141"/>
    </source>
</evidence>
<keyword evidence="6" id="KW-0677">Repeat</keyword>
<comment type="catalytic activity">
    <reaction evidence="11">
        <text>L-seryl-[protein] + ATP = O-phospho-L-seryl-[protein] + ADP + H(+)</text>
        <dbReference type="Rhea" id="RHEA:17989"/>
        <dbReference type="Rhea" id="RHEA-COMP:9863"/>
        <dbReference type="Rhea" id="RHEA-COMP:11604"/>
        <dbReference type="ChEBI" id="CHEBI:15378"/>
        <dbReference type="ChEBI" id="CHEBI:29999"/>
        <dbReference type="ChEBI" id="CHEBI:30616"/>
        <dbReference type="ChEBI" id="CHEBI:83421"/>
        <dbReference type="ChEBI" id="CHEBI:456216"/>
        <dbReference type="EC" id="2.7.11.1"/>
    </reaction>
</comment>
<keyword evidence="7 13" id="KW-1133">Transmembrane helix</keyword>
<feature type="domain" description="Protein kinase" evidence="14">
    <location>
        <begin position="589"/>
        <end position="861"/>
    </location>
</feature>
<dbReference type="InterPro" id="IPR001245">
    <property type="entry name" value="Ser-Thr/Tyr_kinase_cat_dom"/>
</dbReference>
<keyword evidence="15" id="KW-1185">Reference proteome</keyword>
<dbReference type="Pfam" id="PF12819">
    <property type="entry name" value="Malectin_like"/>
    <property type="match status" value="1"/>
</dbReference>
<dbReference type="GO" id="GO:0016020">
    <property type="term" value="C:membrane"/>
    <property type="evidence" value="ECO:0007669"/>
    <property type="project" value="UniProtKB-SubCell"/>
</dbReference>
<dbReference type="OrthoDB" id="2017114at2759"/>
<dbReference type="PROSITE" id="PS50011">
    <property type="entry name" value="PROTEIN_KINASE_DOM"/>
    <property type="match status" value="1"/>
</dbReference>
<dbReference type="Pfam" id="PF00560">
    <property type="entry name" value="LRR_1"/>
    <property type="match status" value="1"/>
</dbReference>
<dbReference type="GeneID" id="111318599"/>
<gene>
    <name evidence="16" type="primary">LOC111318599</name>
</gene>
<dbReference type="AlphaFoldDB" id="A0A6P6BJA7"/>
<dbReference type="GO" id="GO:0005524">
    <property type="term" value="F:ATP binding"/>
    <property type="evidence" value="ECO:0007669"/>
    <property type="project" value="UniProtKB-UniRule"/>
</dbReference>
<dbReference type="Gene3D" id="3.30.200.20">
    <property type="entry name" value="Phosphorylase Kinase, domain 1"/>
    <property type="match status" value="1"/>
</dbReference>
<keyword evidence="3" id="KW-0433">Leucine-rich repeat</keyword>
<keyword evidence="9" id="KW-0675">Receptor</keyword>
<dbReference type="KEGG" id="dzi:111318599"/>
<dbReference type="InterPro" id="IPR032675">
    <property type="entry name" value="LRR_dom_sf"/>
</dbReference>
<accession>A0A6P6BJA7</accession>
<evidence type="ECO:0000256" key="9">
    <source>
        <dbReference type="ARBA" id="ARBA00023170"/>
    </source>
</evidence>
<evidence type="ECO:0000313" key="16">
    <source>
        <dbReference type="RefSeq" id="XP_022777210.1"/>
    </source>
</evidence>
<dbReference type="Gene3D" id="3.80.10.10">
    <property type="entry name" value="Ribonuclease Inhibitor"/>
    <property type="match status" value="1"/>
</dbReference>
<dbReference type="PROSITE" id="PS00107">
    <property type="entry name" value="PROTEIN_KINASE_ATP"/>
    <property type="match status" value="1"/>
</dbReference>
<feature type="transmembrane region" description="Helical" evidence="13">
    <location>
        <begin position="21"/>
        <end position="41"/>
    </location>
</feature>